<proteinExistence type="predicted"/>
<accession>A0ABD3FQV9</accession>
<dbReference type="Gene3D" id="2.40.50.140">
    <property type="entry name" value="Nucleic acid-binding proteins"/>
    <property type="match status" value="1"/>
</dbReference>
<name>A0ABD3FQV9_9STRA</name>
<sequence>MESSCALRICIAQLHSSAVMYDTQARIYRVGHARVNHVQVAGVLVKRNDVQLKLDDGTGLLDVRFAPNACGSSLQELRLGALVECVGSIEEPWPPSDMTRSRRWMNGMHAGEAHDRNLETLRMLEVMQLYTNDYAIPHSSPPQLELLSFPPIDVSGAEQSAVHSSKQNSVPVQHHTNGHRQVSPLGALIEKPGALDTDAGLPPGDYQFSLPDRDQQLIEEGSKSLEIRLNDAPYSIIRVNDRITINGKTSTTVAAVRKYATLQSVLESENMSALFPQNPFVGAGGFNAAAAAERHYRRFFSAEEEEHYGLVVFQLAVSSHAPKFQEEWSALILRQLEAKSDVGCSVTDLRFAFPSLPMDQITEILTNLQWDALVVCMNDKYRLV</sequence>
<dbReference type="InterPro" id="IPR015947">
    <property type="entry name" value="PUA-like_sf"/>
</dbReference>
<evidence type="ECO:0000313" key="1">
    <source>
        <dbReference type="EMBL" id="KAL3668004.1"/>
    </source>
</evidence>
<organism evidence="1 2">
    <name type="scientific">Phytophthora oleae</name>
    <dbReference type="NCBI Taxonomy" id="2107226"/>
    <lineage>
        <taxon>Eukaryota</taxon>
        <taxon>Sar</taxon>
        <taxon>Stramenopiles</taxon>
        <taxon>Oomycota</taxon>
        <taxon>Peronosporomycetes</taxon>
        <taxon>Peronosporales</taxon>
        <taxon>Peronosporaceae</taxon>
        <taxon>Phytophthora</taxon>
    </lineage>
</organism>
<dbReference type="Proteomes" id="UP001632037">
    <property type="component" value="Unassembled WGS sequence"/>
</dbReference>
<comment type="caution">
    <text evidence="1">The sequence shown here is derived from an EMBL/GenBank/DDBJ whole genome shotgun (WGS) entry which is preliminary data.</text>
</comment>
<reference evidence="1 2" key="1">
    <citation type="submission" date="2024-09" db="EMBL/GenBank/DDBJ databases">
        <title>Genome sequencing and assembly of Phytophthora oleae, isolate VK10A, causative agent of rot of olive drupes.</title>
        <authorList>
            <person name="Conti Taguali S."/>
            <person name="Riolo M."/>
            <person name="La Spada F."/>
            <person name="Cacciola S.O."/>
            <person name="Dionisio G."/>
        </authorList>
    </citation>
    <scope>NUCLEOTIDE SEQUENCE [LARGE SCALE GENOMIC DNA]</scope>
    <source>
        <strain evidence="1 2">VK10A</strain>
    </source>
</reference>
<dbReference type="SUPFAM" id="SSF88697">
    <property type="entry name" value="PUA domain-like"/>
    <property type="match status" value="1"/>
</dbReference>
<protein>
    <recommendedName>
        <fullName evidence="3">CST complex subunit Stn1 N-terminal domain-containing protein</fullName>
    </recommendedName>
</protein>
<dbReference type="InterPro" id="IPR012340">
    <property type="entry name" value="NA-bd_OB-fold"/>
</dbReference>
<gene>
    <name evidence="1" type="ORF">V7S43_006877</name>
</gene>
<evidence type="ECO:0008006" key="3">
    <source>
        <dbReference type="Google" id="ProtNLM"/>
    </source>
</evidence>
<evidence type="ECO:0000313" key="2">
    <source>
        <dbReference type="Proteomes" id="UP001632037"/>
    </source>
</evidence>
<keyword evidence="2" id="KW-1185">Reference proteome</keyword>
<dbReference type="AlphaFoldDB" id="A0ABD3FQV9"/>
<dbReference type="EMBL" id="JBIMZQ010000012">
    <property type="protein sequence ID" value="KAL3668004.1"/>
    <property type="molecule type" value="Genomic_DNA"/>
</dbReference>
<dbReference type="Gene3D" id="2.30.130.30">
    <property type="entry name" value="Hypothetical protein"/>
    <property type="match status" value="1"/>
</dbReference>